<dbReference type="SUPFAM" id="SSF53850">
    <property type="entry name" value="Periplasmic binding protein-like II"/>
    <property type="match status" value="1"/>
</dbReference>
<dbReference type="InterPro" id="IPR005119">
    <property type="entry name" value="LysR_subst-bd"/>
</dbReference>
<keyword evidence="3" id="KW-0238">DNA-binding</keyword>
<evidence type="ECO:0000313" key="8">
    <source>
        <dbReference type="Proteomes" id="UP001169027"/>
    </source>
</evidence>
<keyword evidence="8" id="KW-1185">Reference proteome</keyword>
<dbReference type="RefSeq" id="WP_301807667.1">
    <property type="nucleotide sequence ID" value="NZ_JAUJZH010000006.1"/>
</dbReference>
<proteinExistence type="inferred from homology"/>
<dbReference type="Pfam" id="PF00126">
    <property type="entry name" value="HTH_1"/>
    <property type="match status" value="1"/>
</dbReference>
<dbReference type="InterPro" id="IPR036390">
    <property type="entry name" value="WH_DNA-bd_sf"/>
</dbReference>
<organism evidence="7 8">
    <name type="scientific">Variovorax ginsengisoli</name>
    <dbReference type="NCBI Taxonomy" id="363844"/>
    <lineage>
        <taxon>Bacteria</taxon>
        <taxon>Pseudomonadati</taxon>
        <taxon>Pseudomonadota</taxon>
        <taxon>Betaproteobacteria</taxon>
        <taxon>Burkholderiales</taxon>
        <taxon>Comamonadaceae</taxon>
        <taxon>Variovorax</taxon>
    </lineage>
</organism>
<dbReference type="EMBL" id="JAUKVY010000006">
    <property type="protein sequence ID" value="MDO1532656.1"/>
    <property type="molecule type" value="Genomic_DNA"/>
</dbReference>
<evidence type="ECO:0000256" key="1">
    <source>
        <dbReference type="ARBA" id="ARBA00009437"/>
    </source>
</evidence>
<dbReference type="PANTHER" id="PTHR30293:SF2">
    <property type="entry name" value="TRANSCRIPTIONAL ACTIVATOR PROTEIN NHAR"/>
    <property type="match status" value="1"/>
</dbReference>
<evidence type="ECO:0000259" key="6">
    <source>
        <dbReference type="PROSITE" id="PS50931"/>
    </source>
</evidence>
<dbReference type="InterPro" id="IPR000847">
    <property type="entry name" value="LysR_HTH_N"/>
</dbReference>
<dbReference type="InterPro" id="IPR036388">
    <property type="entry name" value="WH-like_DNA-bd_sf"/>
</dbReference>
<accession>A0ABT8S5K2</accession>
<keyword evidence="2" id="KW-0805">Transcription regulation</keyword>
<dbReference type="NCBIfam" id="NF008284">
    <property type="entry name" value="PRK11062.1"/>
    <property type="match status" value="1"/>
</dbReference>
<protein>
    <submittedName>
        <fullName evidence="7">Transcriptional activator NhaR</fullName>
    </submittedName>
</protein>
<dbReference type="PROSITE" id="PS50931">
    <property type="entry name" value="HTH_LYSR"/>
    <property type="match status" value="1"/>
</dbReference>
<feature type="domain" description="HTH lysR-type" evidence="6">
    <location>
        <begin position="1"/>
        <end position="58"/>
    </location>
</feature>
<evidence type="ECO:0000256" key="5">
    <source>
        <dbReference type="ARBA" id="ARBA00023163"/>
    </source>
</evidence>
<dbReference type="PANTHER" id="PTHR30293">
    <property type="entry name" value="TRANSCRIPTIONAL REGULATORY PROTEIN NAC-RELATED"/>
    <property type="match status" value="1"/>
</dbReference>
<evidence type="ECO:0000313" key="7">
    <source>
        <dbReference type="EMBL" id="MDO1532656.1"/>
    </source>
</evidence>
<keyword evidence="4" id="KW-0010">Activator</keyword>
<keyword evidence="5" id="KW-0804">Transcription</keyword>
<evidence type="ECO:0000256" key="3">
    <source>
        <dbReference type="ARBA" id="ARBA00023125"/>
    </source>
</evidence>
<comment type="similarity">
    <text evidence="1">Belongs to the LysR transcriptional regulatory family.</text>
</comment>
<dbReference type="Gene3D" id="3.40.190.290">
    <property type="match status" value="1"/>
</dbReference>
<dbReference type="SUPFAM" id="SSF46785">
    <property type="entry name" value="Winged helix' DNA-binding domain"/>
    <property type="match status" value="1"/>
</dbReference>
<dbReference type="Gene3D" id="1.10.10.10">
    <property type="entry name" value="Winged helix-like DNA-binding domain superfamily/Winged helix DNA-binding domain"/>
    <property type="match status" value="1"/>
</dbReference>
<evidence type="ECO:0000256" key="2">
    <source>
        <dbReference type="ARBA" id="ARBA00023015"/>
    </source>
</evidence>
<dbReference type="Pfam" id="PF03466">
    <property type="entry name" value="LysR_substrate"/>
    <property type="match status" value="1"/>
</dbReference>
<comment type="caution">
    <text evidence="7">The sequence shown here is derived from an EMBL/GenBank/DDBJ whole genome shotgun (WGS) entry which is preliminary data.</text>
</comment>
<reference evidence="7" key="1">
    <citation type="submission" date="2023-06" db="EMBL/GenBank/DDBJ databases">
        <authorList>
            <person name="Jiang Y."/>
            <person name="Liu Q."/>
        </authorList>
    </citation>
    <scope>NUCLEOTIDE SEQUENCE</scope>
    <source>
        <strain evidence="7">CGMCC 1.12090</strain>
    </source>
</reference>
<evidence type="ECO:0000256" key="4">
    <source>
        <dbReference type="ARBA" id="ARBA00023159"/>
    </source>
</evidence>
<dbReference type="Proteomes" id="UP001169027">
    <property type="component" value="Unassembled WGS sequence"/>
</dbReference>
<sequence length="302" mass="33030">MNFKHLHYFWAAAKAGGIVRASEQLHITPQTLSGQIKLLEDSLGSPLFQKRGRGLELTPEGRTALSYADQIFALGAELEAALGSRGEGARALDFRVGIADAVPKSIAYRLLEPALGIAEPVRLICHEGNFRDLLGQLSVQRIDLVIADEPMGRQVGVKAFNHTLGTTAMSFFATPALRRTLRGEFPQCLDRAPMLIQGASSAARQRLDLWLAEHRLRPRAIGEFDDAALLKAFGGEGRGVFMTPEVLEEETCTQYGVEVIGRAAGLIEEFFAISVERRVTHPCVVAITKAARGRFRRRRGAG</sequence>
<name>A0ABT8S5K2_9BURK</name>
<gene>
    <name evidence="7" type="primary">nhaR</name>
    <name evidence="7" type="ORF">Q2T77_10190</name>
</gene>